<evidence type="ECO:0000313" key="2">
    <source>
        <dbReference type="Proteomes" id="UP000644548"/>
    </source>
</evidence>
<dbReference type="EMBL" id="BMQN01000028">
    <property type="protein sequence ID" value="GGS10368.1"/>
    <property type="molecule type" value="Genomic_DNA"/>
</dbReference>
<protein>
    <recommendedName>
        <fullName evidence="3">Anti-sigma factor</fullName>
    </recommendedName>
</protein>
<proteinExistence type="predicted"/>
<gene>
    <name evidence="1" type="ORF">GCM10008960_40640</name>
</gene>
<keyword evidence="2" id="KW-1185">Reference proteome</keyword>
<organism evidence="1 2">
    <name type="scientific">Deinococcus sedimenti</name>
    <dbReference type="NCBI Taxonomy" id="1867090"/>
    <lineage>
        <taxon>Bacteria</taxon>
        <taxon>Thermotogati</taxon>
        <taxon>Deinococcota</taxon>
        <taxon>Deinococci</taxon>
        <taxon>Deinococcales</taxon>
        <taxon>Deinococcaceae</taxon>
        <taxon>Deinococcus</taxon>
    </lineage>
</organism>
<reference evidence="2" key="1">
    <citation type="journal article" date="2019" name="Int. J. Syst. Evol. Microbiol.">
        <title>The Global Catalogue of Microorganisms (GCM) 10K type strain sequencing project: providing services to taxonomists for standard genome sequencing and annotation.</title>
        <authorList>
            <consortium name="The Broad Institute Genomics Platform"/>
            <consortium name="The Broad Institute Genome Sequencing Center for Infectious Disease"/>
            <person name="Wu L."/>
            <person name="Ma J."/>
        </authorList>
    </citation>
    <scope>NUCLEOTIDE SEQUENCE [LARGE SCALE GENOMIC DNA]</scope>
    <source>
        <strain evidence="2">JCM 31405</strain>
    </source>
</reference>
<evidence type="ECO:0000313" key="1">
    <source>
        <dbReference type="EMBL" id="GGS10368.1"/>
    </source>
</evidence>
<comment type="caution">
    <text evidence="1">The sequence shown here is derived from an EMBL/GenBank/DDBJ whole genome shotgun (WGS) entry which is preliminary data.</text>
</comment>
<dbReference type="Proteomes" id="UP000644548">
    <property type="component" value="Unassembled WGS sequence"/>
</dbReference>
<name>A0ABQ2S963_9DEIO</name>
<evidence type="ECO:0008006" key="3">
    <source>
        <dbReference type="Google" id="ProtNLM"/>
    </source>
</evidence>
<sequence length="81" mass="9145">MNDERATDDLVLLDLHYSGVLRGELADEVQTRLQHDPAFQVAAEQYLADWSELLDVFDPDGLVPDGAEDRLIARLRADVHE</sequence>
<dbReference type="RefSeq" id="WP_189074945.1">
    <property type="nucleotide sequence ID" value="NZ_BMQN01000028.1"/>
</dbReference>
<accession>A0ABQ2S963</accession>